<dbReference type="AlphaFoldDB" id="A0A1N6LHQ1"/>
<evidence type="ECO:0000256" key="1">
    <source>
        <dbReference type="ARBA" id="ARBA00001070"/>
    </source>
</evidence>
<dbReference type="Pfam" id="PF00326">
    <property type="entry name" value="Peptidase_S9"/>
    <property type="match status" value="1"/>
</dbReference>
<feature type="domain" description="Peptidase S9 prolyl oligopeptidase catalytic" evidence="7">
    <location>
        <begin position="514"/>
        <end position="720"/>
    </location>
</feature>
<dbReference type="InterPro" id="IPR023302">
    <property type="entry name" value="Pept_S9A_N"/>
</dbReference>
<protein>
    <recommendedName>
        <fullName evidence="2">prolyl oligopeptidase</fullName>
        <ecNumber evidence="2">3.4.21.26</ecNumber>
    </recommendedName>
</protein>
<evidence type="ECO:0000259" key="8">
    <source>
        <dbReference type="Pfam" id="PF02897"/>
    </source>
</evidence>
<evidence type="ECO:0000256" key="5">
    <source>
        <dbReference type="ARBA" id="ARBA00022825"/>
    </source>
</evidence>
<comment type="catalytic activity">
    <reaction evidence="1">
        <text>Hydrolysis of Pro-|-Xaa &gt;&gt; Ala-|-Xaa in oligopeptides.</text>
        <dbReference type="EC" id="3.4.21.26"/>
    </reaction>
</comment>
<dbReference type="OrthoDB" id="9801421at2"/>
<dbReference type="Pfam" id="PF02897">
    <property type="entry name" value="Peptidase_S9_N"/>
    <property type="match status" value="1"/>
</dbReference>
<organism evidence="9 10">
    <name type="scientific">Paraburkholderia phenazinium</name>
    <dbReference type="NCBI Taxonomy" id="60549"/>
    <lineage>
        <taxon>Bacteria</taxon>
        <taxon>Pseudomonadati</taxon>
        <taxon>Pseudomonadota</taxon>
        <taxon>Betaproteobacteria</taxon>
        <taxon>Burkholderiales</taxon>
        <taxon>Burkholderiaceae</taxon>
        <taxon>Paraburkholderia</taxon>
    </lineage>
</organism>
<dbReference type="InterPro" id="IPR002470">
    <property type="entry name" value="Peptidase_S9A"/>
</dbReference>
<dbReference type="InterPro" id="IPR029058">
    <property type="entry name" value="AB_hydrolase_fold"/>
</dbReference>
<keyword evidence="5" id="KW-0720">Serine protease</keyword>
<dbReference type="Gene3D" id="2.130.10.120">
    <property type="entry name" value="Prolyl oligopeptidase, N-terminal domain"/>
    <property type="match status" value="1"/>
</dbReference>
<gene>
    <name evidence="9" type="ORF">SAMN05444165_7354</name>
</gene>
<dbReference type="EC" id="3.4.21.26" evidence="2"/>
<evidence type="ECO:0000256" key="4">
    <source>
        <dbReference type="ARBA" id="ARBA00022801"/>
    </source>
</evidence>
<evidence type="ECO:0000313" key="9">
    <source>
        <dbReference type="EMBL" id="SIO68206.1"/>
    </source>
</evidence>
<reference evidence="9 10" key="1">
    <citation type="submission" date="2016-11" db="EMBL/GenBank/DDBJ databases">
        <authorList>
            <person name="Jaros S."/>
            <person name="Januszkiewicz K."/>
            <person name="Wedrychowicz H."/>
        </authorList>
    </citation>
    <scope>NUCLEOTIDE SEQUENCE [LARGE SCALE GENOMIC DNA]</scope>
    <source>
        <strain evidence="9 10">GAS95</strain>
    </source>
</reference>
<feature type="chain" id="PRO_5012207319" description="prolyl oligopeptidase" evidence="6">
    <location>
        <begin position="26"/>
        <end position="728"/>
    </location>
</feature>
<dbReference type="GO" id="GO:0070012">
    <property type="term" value="F:oligopeptidase activity"/>
    <property type="evidence" value="ECO:0007669"/>
    <property type="project" value="TreeGrafter"/>
</dbReference>
<dbReference type="PANTHER" id="PTHR42881:SF2">
    <property type="entry name" value="PROLYL ENDOPEPTIDASE"/>
    <property type="match status" value="1"/>
</dbReference>
<dbReference type="GO" id="GO:0005829">
    <property type="term" value="C:cytosol"/>
    <property type="evidence" value="ECO:0007669"/>
    <property type="project" value="TreeGrafter"/>
</dbReference>
<dbReference type="InterPro" id="IPR051167">
    <property type="entry name" value="Prolyl_oligopep/macrocyclase"/>
</dbReference>
<proteinExistence type="predicted"/>
<evidence type="ECO:0000259" key="7">
    <source>
        <dbReference type="Pfam" id="PF00326"/>
    </source>
</evidence>
<dbReference type="PANTHER" id="PTHR42881">
    <property type="entry name" value="PROLYL ENDOPEPTIDASE"/>
    <property type="match status" value="1"/>
</dbReference>
<dbReference type="EMBL" id="FSRU01000003">
    <property type="protein sequence ID" value="SIO68206.1"/>
    <property type="molecule type" value="Genomic_DNA"/>
</dbReference>
<keyword evidence="4" id="KW-0378">Hydrolase</keyword>
<keyword evidence="3" id="KW-0645">Protease</keyword>
<accession>A0A1N6LHQ1</accession>
<dbReference type="Proteomes" id="UP000185151">
    <property type="component" value="Unassembled WGS sequence"/>
</dbReference>
<name>A0A1N6LHQ1_9BURK</name>
<evidence type="ECO:0000313" key="10">
    <source>
        <dbReference type="Proteomes" id="UP000185151"/>
    </source>
</evidence>
<dbReference type="PRINTS" id="PR00862">
    <property type="entry name" value="PROLIGOPTASE"/>
</dbReference>
<dbReference type="GO" id="GO:0004252">
    <property type="term" value="F:serine-type endopeptidase activity"/>
    <property type="evidence" value="ECO:0007669"/>
    <property type="project" value="UniProtKB-EC"/>
</dbReference>
<evidence type="ECO:0000256" key="6">
    <source>
        <dbReference type="SAM" id="SignalP"/>
    </source>
</evidence>
<dbReference type="InterPro" id="IPR001375">
    <property type="entry name" value="Peptidase_S9_cat"/>
</dbReference>
<keyword evidence="6" id="KW-0732">Signal</keyword>
<dbReference type="Gene3D" id="3.40.50.1820">
    <property type="entry name" value="alpha/beta hydrolase"/>
    <property type="match status" value="1"/>
</dbReference>
<dbReference type="SUPFAM" id="SSF53474">
    <property type="entry name" value="alpha/beta-Hydrolases"/>
    <property type="match status" value="1"/>
</dbReference>
<sequence length="728" mass="79025">MKPTQSFTAVTLAAVLLAASAAAHAADAPPVAPVRPVTDTYFGTPVVDNYRYMENLKDPEVQSWMKAQADYTRKVLDAIPGLAALAQRIDALTGNDLHRGDFRRRGERIFYQVREPGANLPKLAYRDGVNGEEHILVDPAKLAKDSAHHSALDWYSPSWDGRYVAYGISEGGSENSVLHVIDTQSGSDTAEVIDRAGDDVVSWRNDNRSFFYLRYPKPGPDTPLAKSKYNAVTYLHVLGQNPNGEGDEAVFGRGVSAKLEVAEGQATYVLLSPDSPYAVAVVNHNMDDNPNIFYVARLDQIHGADTPWQKFAETADGVTDVHLHGDRLYLLSEKGASRFQILSLPAAHPDLAHADVVVPEGPNVIDAFVLANDAMYVGERAGASFQLKRVSFDGKESQDIALPFGGTVASLTTDPREPGVMFNLQGWVKAPREFTYDPKSNAATDTGLIPPAKSESADVEAHDEFAISYDGTRIPVSIIAQKGVKRDGSHPTVVFGYGSYGVSIDPAYRPAWQAWLAQGGIIAVSHMRGGGEYGDAWHRAGQKLWKINTLLDFNASAQYMIDQHYTQSKYLAANSASAGGFVMGGAMEINPGLFRVVMDDVGLSDALRFETEPNGPPNVPEMGSSSDEAGFHALYGMSAYTHIHDGTPYPAIIFTTGANDPRVSSWHMLKMAARMQAATSSGRPVLLRIDYDAGHGFGSSVSQYANLLADEWAFALWQMGEPGFQPKH</sequence>
<evidence type="ECO:0000256" key="3">
    <source>
        <dbReference type="ARBA" id="ARBA00022670"/>
    </source>
</evidence>
<feature type="signal peptide" evidence="6">
    <location>
        <begin position="1"/>
        <end position="25"/>
    </location>
</feature>
<dbReference type="SUPFAM" id="SSF50993">
    <property type="entry name" value="Peptidase/esterase 'gauge' domain"/>
    <property type="match status" value="1"/>
</dbReference>
<evidence type="ECO:0000256" key="2">
    <source>
        <dbReference type="ARBA" id="ARBA00011897"/>
    </source>
</evidence>
<dbReference type="GO" id="GO:0006508">
    <property type="term" value="P:proteolysis"/>
    <property type="evidence" value="ECO:0007669"/>
    <property type="project" value="UniProtKB-KW"/>
</dbReference>
<feature type="domain" description="Peptidase S9A N-terminal" evidence="8">
    <location>
        <begin position="29"/>
        <end position="442"/>
    </location>
</feature>
<dbReference type="RefSeq" id="WP_074302288.1">
    <property type="nucleotide sequence ID" value="NZ_FSRU01000003.1"/>
</dbReference>
<keyword evidence="10" id="KW-1185">Reference proteome</keyword>